<reference evidence="2" key="1">
    <citation type="submission" date="2025-08" db="UniProtKB">
        <authorList>
            <consortium name="RefSeq"/>
        </authorList>
    </citation>
    <scope>IDENTIFICATION</scope>
</reference>
<dbReference type="GeneID" id="110773522"/>
<keyword evidence="1" id="KW-1185">Reference proteome</keyword>
<dbReference type="AlphaFoldDB" id="A0A6P5U317"/>
<dbReference type="PANTHER" id="PTHR33067:SF32">
    <property type="entry name" value="ASPARTIC PEPTIDASE DDI1-TYPE DOMAIN-CONTAINING PROTEIN"/>
    <property type="match status" value="1"/>
</dbReference>
<dbReference type="PANTHER" id="PTHR33067">
    <property type="entry name" value="RNA-DIRECTED DNA POLYMERASE-RELATED"/>
    <property type="match status" value="1"/>
</dbReference>
<organism evidence="1 2">
    <name type="scientific">Prunus avium</name>
    <name type="common">Cherry</name>
    <name type="synonym">Cerasus avium</name>
    <dbReference type="NCBI Taxonomy" id="42229"/>
    <lineage>
        <taxon>Eukaryota</taxon>
        <taxon>Viridiplantae</taxon>
        <taxon>Streptophyta</taxon>
        <taxon>Embryophyta</taxon>
        <taxon>Tracheophyta</taxon>
        <taxon>Spermatophyta</taxon>
        <taxon>Magnoliopsida</taxon>
        <taxon>eudicotyledons</taxon>
        <taxon>Gunneridae</taxon>
        <taxon>Pentapetalae</taxon>
        <taxon>rosids</taxon>
        <taxon>fabids</taxon>
        <taxon>Rosales</taxon>
        <taxon>Rosaceae</taxon>
        <taxon>Amygdaloideae</taxon>
        <taxon>Amygdaleae</taxon>
        <taxon>Prunus</taxon>
    </lineage>
</organism>
<dbReference type="InterPro" id="IPR021109">
    <property type="entry name" value="Peptidase_aspartic_dom_sf"/>
</dbReference>
<dbReference type="CDD" id="cd00303">
    <property type="entry name" value="retropepsin_like"/>
    <property type="match status" value="1"/>
</dbReference>
<accession>A0A6P5U317</accession>
<sequence>MCNGNFMNKDPDDAFDFIDEITEKSQNWTPSESSHIIVQKTKVSANASGNGIDRLKEEDGLKAQIAKIAREVETLNSKLLHGINSVSSEEKFNICEICEVIGHATKECPTLPVFRNMLHDHANYINQFKKSSLSPCSETYNPQWKNHPNFSWKNNFNDNVPKKEPNFSSYSPQMQGQSSQLQSLEGVLKQFMQRQNATNKRTAQAIGEIKNILSKLTSALSVDEEGKFPAQTQPNLVGQFEVNIPSNSFSLPDNKHDQVKVVTTPQSRRIIGLENSTNVEKEKNFEIPKNSEDNIKENNYGILKYPSFVPFPQALKAVKKDLNSEILEVFKQVKINIPLLDTIKQIPSYAKFLKDLCTVKRKHNVQKTAFLTENVSAIIQTNTPPKYKDPGCPTISCVVGNFYVEHALLDLGASVNLMLYSVYKQLGLGELKPTSVTLQLADRSVKIP</sequence>
<dbReference type="RefSeq" id="XP_021833742.1">
    <property type="nucleotide sequence ID" value="XM_021978050.1"/>
</dbReference>
<evidence type="ECO:0000313" key="1">
    <source>
        <dbReference type="Proteomes" id="UP000515124"/>
    </source>
</evidence>
<dbReference type="KEGG" id="pavi:110773522"/>
<evidence type="ECO:0000313" key="2">
    <source>
        <dbReference type="RefSeq" id="XP_021833742.1"/>
    </source>
</evidence>
<gene>
    <name evidence="2" type="primary">LOC110773522</name>
</gene>
<name>A0A6P5U317_PRUAV</name>
<protein>
    <submittedName>
        <fullName evidence="2">Uncharacterized protein LOC110773522</fullName>
    </submittedName>
</protein>
<dbReference type="Gene3D" id="2.40.70.10">
    <property type="entry name" value="Acid Proteases"/>
    <property type="match status" value="1"/>
</dbReference>
<dbReference type="Proteomes" id="UP000515124">
    <property type="component" value="Unplaced"/>
</dbReference>
<proteinExistence type="predicted"/>